<keyword evidence="4" id="KW-1185">Reference proteome</keyword>
<feature type="region of interest" description="Disordered" evidence="1">
    <location>
        <begin position="370"/>
        <end position="389"/>
    </location>
</feature>
<protein>
    <submittedName>
        <fullName evidence="3">DUF3631 domain-containing protein</fullName>
    </submittedName>
</protein>
<gene>
    <name evidence="3" type="ORF">GCM10009807_21750</name>
</gene>
<dbReference type="Pfam" id="PF12307">
    <property type="entry name" value="DUF3631"/>
    <property type="match status" value="1"/>
</dbReference>
<evidence type="ECO:0000259" key="2">
    <source>
        <dbReference type="Pfam" id="PF12307"/>
    </source>
</evidence>
<comment type="caution">
    <text evidence="3">The sequence shown here is derived from an EMBL/GenBank/DDBJ whole genome shotgun (WGS) entry which is preliminary data.</text>
</comment>
<proteinExistence type="predicted"/>
<reference evidence="3 4" key="1">
    <citation type="journal article" date="2019" name="Int. J. Syst. Evol. Microbiol.">
        <title>The Global Catalogue of Microorganisms (GCM) 10K type strain sequencing project: providing services to taxonomists for standard genome sequencing and annotation.</title>
        <authorList>
            <consortium name="The Broad Institute Genomics Platform"/>
            <consortium name="The Broad Institute Genome Sequencing Center for Infectious Disease"/>
            <person name="Wu L."/>
            <person name="Ma J."/>
        </authorList>
    </citation>
    <scope>NUCLEOTIDE SEQUENCE [LARGE SCALE GENOMIC DNA]</scope>
    <source>
        <strain evidence="3 4">JCM 15575</strain>
    </source>
</reference>
<feature type="compositionally biased region" description="Polar residues" evidence="1">
    <location>
        <begin position="377"/>
        <end position="389"/>
    </location>
</feature>
<accession>A0ABN2GVJ4</accession>
<evidence type="ECO:0000313" key="4">
    <source>
        <dbReference type="Proteomes" id="UP001500596"/>
    </source>
</evidence>
<dbReference type="RefSeq" id="WP_344054457.1">
    <property type="nucleotide sequence ID" value="NZ_BAAAPK010000001.1"/>
</dbReference>
<evidence type="ECO:0000313" key="3">
    <source>
        <dbReference type="EMBL" id="GAA1677471.1"/>
    </source>
</evidence>
<sequence length="389" mass="42909">MTNAVTEVTEVTDAQGYGGVLDRMRSFLERFIAYPSDDASVAHTLWIAHCHAVDVFENTPRIAFLSPEPGSGKSRALELTEALVPRPVLSVNASTAYIFRKISDDAGLPTLLLDEVDSIFTGGKSDMNEDLRGLLNSGYRRGAVAGRAAARGREIVTEEWPSFCPVALAGLNQLPDTLMTRSVVIAMKRRRHDQRVEPYRRRVNGAEALDHYESVSDFMTRSVALIEGAWPELPESIQDRDADVWEPLLAVADAAGSHWPTTARGAAVRLVAAAKDKPATLGIRLLADIRTALGDEERISTVELLDRLVSMDTAPWSNLKGEPIDARFLARNLTRYEIETNNTIKIQGRPVKGYMRWHFADAWDRYLPSPAPPEVGNSGNSGNSEEVTW</sequence>
<dbReference type="InterPro" id="IPR022081">
    <property type="entry name" value="DUF3631"/>
</dbReference>
<dbReference type="Proteomes" id="UP001500596">
    <property type="component" value="Unassembled WGS sequence"/>
</dbReference>
<organism evidence="3 4">
    <name type="scientific">Microbacterium lacus</name>
    <dbReference type="NCBI Taxonomy" id="415217"/>
    <lineage>
        <taxon>Bacteria</taxon>
        <taxon>Bacillati</taxon>
        <taxon>Actinomycetota</taxon>
        <taxon>Actinomycetes</taxon>
        <taxon>Micrococcales</taxon>
        <taxon>Microbacteriaceae</taxon>
        <taxon>Microbacterium</taxon>
    </lineage>
</organism>
<dbReference type="EMBL" id="BAAAPK010000001">
    <property type="protein sequence ID" value="GAA1677471.1"/>
    <property type="molecule type" value="Genomic_DNA"/>
</dbReference>
<feature type="domain" description="DUF3631" evidence="2">
    <location>
        <begin position="187"/>
        <end position="366"/>
    </location>
</feature>
<name>A0ABN2GVJ4_9MICO</name>
<evidence type="ECO:0000256" key="1">
    <source>
        <dbReference type="SAM" id="MobiDB-lite"/>
    </source>
</evidence>